<dbReference type="RefSeq" id="WP_139401737.1">
    <property type="nucleotide sequence ID" value="NZ_JACHEW010000014.1"/>
</dbReference>
<gene>
    <name evidence="2" type="ORF">FHR04_06390</name>
    <name evidence="1" type="ORF">HNQ04_002726</name>
</gene>
<organism evidence="2 3">
    <name type="scientific">Deinococcus radiopugnans ATCC 19172</name>
    <dbReference type="NCBI Taxonomy" id="585398"/>
    <lineage>
        <taxon>Bacteria</taxon>
        <taxon>Thermotogati</taxon>
        <taxon>Deinococcota</taxon>
        <taxon>Deinococci</taxon>
        <taxon>Deinococcales</taxon>
        <taxon>Deinococcaceae</taxon>
        <taxon>Deinococcus</taxon>
    </lineage>
</organism>
<dbReference type="OrthoDB" id="9796370at2"/>
<proteinExistence type="predicted"/>
<dbReference type="EMBL" id="JACHEW010000014">
    <property type="protein sequence ID" value="MBB6017461.1"/>
    <property type="molecule type" value="Genomic_DNA"/>
</dbReference>
<evidence type="ECO:0000313" key="4">
    <source>
        <dbReference type="Proteomes" id="UP000629870"/>
    </source>
</evidence>
<reference evidence="1 4" key="2">
    <citation type="submission" date="2020-08" db="EMBL/GenBank/DDBJ databases">
        <title>Genomic Encyclopedia of Type Strains, Phase IV (KMG-IV): sequencing the most valuable type-strain genomes for metagenomic binning, comparative biology and taxonomic classification.</title>
        <authorList>
            <person name="Goeker M."/>
        </authorList>
    </citation>
    <scope>NUCLEOTIDE SEQUENCE [LARGE SCALE GENOMIC DNA]</scope>
    <source>
        <strain evidence="1 4">DSM 12027</strain>
    </source>
</reference>
<reference evidence="2 3" key="1">
    <citation type="submission" date="2019-06" db="EMBL/GenBank/DDBJ databases">
        <title>Genome sequence of Deinococcus radiopugnans ATCC 19172.</title>
        <authorList>
            <person name="Maclea K.S."/>
            <person name="Maynard C.R."/>
        </authorList>
    </citation>
    <scope>NUCLEOTIDE SEQUENCE [LARGE SCALE GENOMIC DNA]</scope>
    <source>
        <strain evidence="2 3">ATCC 19172</strain>
    </source>
</reference>
<evidence type="ECO:0000313" key="2">
    <source>
        <dbReference type="EMBL" id="TNM71987.1"/>
    </source>
</evidence>
<dbReference type="AlphaFoldDB" id="A0A5C4Y802"/>
<comment type="caution">
    <text evidence="2">The sequence shown here is derived from an EMBL/GenBank/DDBJ whole genome shotgun (WGS) entry which is preliminary data.</text>
</comment>
<name>A0A5C4Y802_9DEIO</name>
<dbReference type="Proteomes" id="UP000629870">
    <property type="component" value="Unassembled WGS sequence"/>
</dbReference>
<dbReference type="EMBL" id="VDMO01000005">
    <property type="protein sequence ID" value="TNM71987.1"/>
    <property type="molecule type" value="Genomic_DNA"/>
</dbReference>
<protein>
    <submittedName>
        <fullName evidence="2">Uncharacterized protein</fullName>
    </submittedName>
</protein>
<dbReference type="Proteomes" id="UP000313988">
    <property type="component" value="Unassembled WGS sequence"/>
</dbReference>
<accession>A0A5C4Y802</accession>
<sequence>MRITGTDLVTWAGTVEASHKLPELVRRLILATSSAGISMRAGEGTRLGGFDGAVVQPESHSFIPEGASIWEMGVTADRRVKAEGDYASRTANPLTVVPINTTFVFVTPRRWEDKDIWAEEKRAEGIWQDVRVIDADDLEAWLSIAPPVEGWLAPLLGRPSNGIRSAERFWKDWSGVTNPPLVPQIVLAGWNNDPTLALRKILQGPPTAVGVAGESREVAAAFIAAALVAWGEESESLRARTLFVDDDRVWTSAVDHGRASILIPRFEQREQVSAAVRQGHHILIPLGRKDGALRAQIHLDRQQRRELRAALTDLQLPGERAEALATIGRRSLLSLRRRLAYVPAVHRPAWAQAGATVALIAPTLAGAWNGDEPGDQDVLARLAGRAYADVERDVVRLATEDDPPLRRVGRTWMLTSKEDAWALLVPTLTEDDIERFRTTTLAVLGTLDPALALSQEQRPLASFLGKTMPYSGFLREELADSLTLMAARSDETNWHLARTPQGVVNDIVRQLLAPQDSAAWASMAWVLPNLAEAAPEVFLEAVERQLHEGGDASVLHDLFQDKQNQIFGPSSPHTALLWALELLAWSPVYLTRSALALARLARIDPGGRLTNRPQASLREIFVAWSRNTGADAENKLRALDALRHQTPEVAWPLMLSLLPVGSDHSTPTHRPNWRDWGQDDDREVPLEERQTLWQGVVERLLDDVQNDGQRALNLLEVHGYLDEQQQDRLNAQLLHAVELLDHAAAMRVWEGLRHFVAKQQEYPDAGWAMEGTRLQRLQALADQLRPADPVLRHRWLFGHAPMLGVLWEPEEYGAREEALDQTRIGALTEILTGQGLPGIERLLDMLDKSDVAFAVGHVLARIPDAPLDDPDVLVALIQRGETGLLLVLGVVRTWLSTRGREHTETFLKSSGLFAGPDQQSAQLLLVLPTDERTWALVAQQKAEVEQLYWQQVQPYAVDRQAAGHVRTAFNQFLVHARPGAAFDLAEATPLSLTGEEWISLLLRMVAEGNEAIQNRSYQILKVLERLSDQSDVDEVALSQLTWLYLPLYHFRSAPRALTRVLLSNPAEYADMVARAYPKEEADEESDTRDGQRQAERERAFGLLQSLRGIPGSTEDGQIDASALRQWVLGARERLQALDLTRIGDSSIGQLLATASQAPDGQWPPAPVCDVIEEVASETLEENLRVGRLNLRGVTSRNLDSGGQQEHELVALYTQRAQTLEGRWPRTSSVLRALAQHYLAEAGSHDERAELTQDRWR</sequence>
<evidence type="ECO:0000313" key="1">
    <source>
        <dbReference type="EMBL" id="MBB6017461.1"/>
    </source>
</evidence>
<keyword evidence="4" id="KW-1185">Reference proteome</keyword>
<evidence type="ECO:0000313" key="3">
    <source>
        <dbReference type="Proteomes" id="UP000313988"/>
    </source>
</evidence>